<organism evidence="3 4">
    <name type="scientific">Pseudokineococcus marinus</name>
    <dbReference type="NCBI Taxonomy" id="351215"/>
    <lineage>
        <taxon>Bacteria</taxon>
        <taxon>Bacillati</taxon>
        <taxon>Actinomycetota</taxon>
        <taxon>Actinomycetes</taxon>
        <taxon>Kineosporiales</taxon>
        <taxon>Kineosporiaceae</taxon>
        <taxon>Pseudokineococcus</taxon>
    </lineage>
</organism>
<dbReference type="Pfam" id="PF07811">
    <property type="entry name" value="TadE"/>
    <property type="match status" value="1"/>
</dbReference>
<accession>A0A849C241</accession>
<proteinExistence type="predicted"/>
<evidence type="ECO:0000256" key="1">
    <source>
        <dbReference type="SAM" id="Phobius"/>
    </source>
</evidence>
<feature type="transmembrane region" description="Helical" evidence="1">
    <location>
        <begin position="12"/>
        <end position="37"/>
    </location>
</feature>
<feature type="domain" description="TadE-like" evidence="2">
    <location>
        <begin position="10"/>
        <end position="52"/>
    </location>
</feature>
<dbReference type="RefSeq" id="WP_171203538.1">
    <property type="nucleotide sequence ID" value="NZ_BAAANP010000043.1"/>
</dbReference>
<dbReference type="InterPro" id="IPR012495">
    <property type="entry name" value="TadE-like_dom"/>
</dbReference>
<keyword evidence="1" id="KW-1133">Transmembrane helix</keyword>
<sequence>MTAATRADRGSAVVDFALVSALLTLVLVGVVQLAVVLHVRATVVDCAAEGARYGALADRTPEDGAERTRELLTAALSPAYARDVRATVRAVGGRELVEVRVRAPLPVAGLVGVGDVLDLTGRGLVVEGGGA</sequence>
<keyword evidence="1" id="KW-0812">Transmembrane</keyword>
<comment type="caution">
    <text evidence="3">The sequence shown here is derived from an EMBL/GenBank/DDBJ whole genome shotgun (WGS) entry which is preliminary data.</text>
</comment>
<evidence type="ECO:0000313" key="3">
    <source>
        <dbReference type="EMBL" id="NNH23738.1"/>
    </source>
</evidence>
<dbReference type="AlphaFoldDB" id="A0A849C241"/>
<protein>
    <submittedName>
        <fullName evidence="3">Pilus assembly protein</fullName>
    </submittedName>
</protein>
<gene>
    <name evidence="3" type="ORF">HLB09_11675</name>
</gene>
<reference evidence="3 4" key="1">
    <citation type="submission" date="2020-05" db="EMBL/GenBank/DDBJ databases">
        <title>MicrobeNet Type strains.</title>
        <authorList>
            <person name="Nicholson A.C."/>
        </authorList>
    </citation>
    <scope>NUCLEOTIDE SEQUENCE [LARGE SCALE GENOMIC DNA]</scope>
    <source>
        <strain evidence="3 4">JCM 14547</strain>
    </source>
</reference>
<evidence type="ECO:0000259" key="2">
    <source>
        <dbReference type="Pfam" id="PF07811"/>
    </source>
</evidence>
<keyword evidence="1" id="KW-0472">Membrane</keyword>
<dbReference type="Proteomes" id="UP000555552">
    <property type="component" value="Unassembled WGS sequence"/>
</dbReference>
<dbReference type="EMBL" id="JABEMA010000187">
    <property type="protein sequence ID" value="NNH23738.1"/>
    <property type="molecule type" value="Genomic_DNA"/>
</dbReference>
<keyword evidence="4" id="KW-1185">Reference proteome</keyword>
<name>A0A849C241_9ACTN</name>
<evidence type="ECO:0000313" key="4">
    <source>
        <dbReference type="Proteomes" id="UP000555552"/>
    </source>
</evidence>